<reference evidence="1" key="2">
    <citation type="submission" date="2023-01" db="EMBL/GenBank/DDBJ databases">
        <authorList>
            <person name="Sun Q."/>
            <person name="Evtushenko L."/>
        </authorList>
    </citation>
    <scope>NUCLEOTIDE SEQUENCE</scope>
    <source>
        <strain evidence="1">VKM B-2748</strain>
    </source>
</reference>
<protein>
    <submittedName>
        <fullName evidence="1">Uncharacterized protein</fullName>
    </submittedName>
</protein>
<evidence type="ECO:0000313" key="1">
    <source>
        <dbReference type="EMBL" id="GLK78352.1"/>
    </source>
</evidence>
<keyword evidence="2" id="KW-1185">Reference proteome</keyword>
<proteinExistence type="predicted"/>
<gene>
    <name evidence="1" type="ORF">GCM10008174_00930</name>
</gene>
<comment type="caution">
    <text evidence="1">The sequence shown here is derived from an EMBL/GenBank/DDBJ whole genome shotgun (WGS) entry which is preliminary data.</text>
</comment>
<dbReference type="AlphaFoldDB" id="A0A9W6JJU6"/>
<reference evidence="1" key="1">
    <citation type="journal article" date="2014" name="Int. J. Syst. Evol. Microbiol.">
        <title>Complete genome sequence of Corynebacterium casei LMG S-19264T (=DSM 44701T), isolated from a smear-ripened cheese.</title>
        <authorList>
            <consortium name="US DOE Joint Genome Institute (JGI-PGF)"/>
            <person name="Walter F."/>
            <person name="Albersmeier A."/>
            <person name="Kalinowski J."/>
            <person name="Ruckert C."/>
        </authorList>
    </citation>
    <scope>NUCLEOTIDE SEQUENCE</scope>
    <source>
        <strain evidence="1">VKM B-2748</strain>
    </source>
</reference>
<name>A0A9W6JJU6_9HYPH</name>
<dbReference type="Proteomes" id="UP001143309">
    <property type="component" value="Unassembled WGS sequence"/>
</dbReference>
<evidence type="ECO:0000313" key="2">
    <source>
        <dbReference type="Proteomes" id="UP001143309"/>
    </source>
</evidence>
<accession>A0A9W6JJU6</accession>
<sequence>MRLYDWRNEFIGIATGSNRSFWGDSDFAAREINARLISKDAQILYLTTLLQQLRMVGRSRPAPKWALNDGLTDTTPAPPALMSRRSVIIAEHGYAATDGMNLRAFLLNRDSHECYLSPLE</sequence>
<dbReference type="EMBL" id="BSFL01000001">
    <property type="protein sequence ID" value="GLK78352.1"/>
    <property type="molecule type" value="Genomic_DNA"/>
</dbReference>
<organism evidence="1 2">
    <name type="scientific">Methylopila turkensis</name>
    <dbReference type="NCBI Taxonomy" id="1437816"/>
    <lineage>
        <taxon>Bacteria</taxon>
        <taxon>Pseudomonadati</taxon>
        <taxon>Pseudomonadota</taxon>
        <taxon>Alphaproteobacteria</taxon>
        <taxon>Hyphomicrobiales</taxon>
        <taxon>Methylopilaceae</taxon>
        <taxon>Methylopila</taxon>
    </lineage>
</organism>